<sequence length="43" mass="4582">MLAESALHRPAVHVQRYSPDRADRAPADLAADRVTGVAVLVAD</sequence>
<gene>
    <name evidence="1" type="ORF">OG469_05185</name>
</gene>
<dbReference type="EMBL" id="CP108482">
    <property type="protein sequence ID" value="WUS54958.1"/>
    <property type="molecule type" value="Genomic_DNA"/>
</dbReference>
<keyword evidence="2" id="KW-1185">Reference proteome</keyword>
<reference evidence="1 2" key="1">
    <citation type="submission" date="2022-10" db="EMBL/GenBank/DDBJ databases">
        <title>The complete genomes of actinobacterial strains from the NBC collection.</title>
        <authorList>
            <person name="Joergensen T.S."/>
            <person name="Alvarez Arevalo M."/>
            <person name="Sterndorff E.B."/>
            <person name="Faurdal D."/>
            <person name="Vuksanovic O."/>
            <person name="Mourched A.-S."/>
            <person name="Charusanti P."/>
            <person name="Shaw S."/>
            <person name="Blin K."/>
            <person name="Weber T."/>
        </authorList>
    </citation>
    <scope>NUCLEOTIDE SEQUENCE [LARGE SCALE GENOMIC DNA]</scope>
    <source>
        <strain evidence="1 2">NBC_01247</strain>
    </source>
</reference>
<dbReference type="Proteomes" id="UP001432014">
    <property type="component" value="Chromosome"/>
</dbReference>
<organism evidence="1 2">
    <name type="scientific">Kitasatospora herbaricolor</name>
    <dbReference type="NCBI Taxonomy" id="68217"/>
    <lineage>
        <taxon>Bacteria</taxon>
        <taxon>Bacillati</taxon>
        <taxon>Actinomycetota</taxon>
        <taxon>Actinomycetes</taxon>
        <taxon>Kitasatosporales</taxon>
        <taxon>Streptomycetaceae</taxon>
        <taxon>Kitasatospora</taxon>
    </lineage>
</organism>
<dbReference type="RefSeq" id="WP_329500505.1">
    <property type="nucleotide sequence ID" value="NZ_CP108460.1"/>
</dbReference>
<evidence type="ECO:0000313" key="1">
    <source>
        <dbReference type="EMBL" id="WUS54958.1"/>
    </source>
</evidence>
<evidence type="ECO:0000313" key="2">
    <source>
        <dbReference type="Proteomes" id="UP001432014"/>
    </source>
</evidence>
<accession>A0ABZ1W2C0</accession>
<name>A0ABZ1W2C0_9ACTN</name>
<protein>
    <submittedName>
        <fullName evidence="1">Uncharacterized protein</fullName>
    </submittedName>
</protein>
<proteinExistence type="predicted"/>